<evidence type="ECO:0000259" key="2">
    <source>
        <dbReference type="PROSITE" id="PS50994"/>
    </source>
</evidence>
<keyword evidence="4" id="KW-1185">Reference proteome</keyword>
<feature type="compositionally biased region" description="Basic and acidic residues" evidence="1">
    <location>
        <begin position="145"/>
        <end position="162"/>
    </location>
</feature>
<dbReference type="Proteomes" id="UP001151760">
    <property type="component" value="Unassembled WGS sequence"/>
</dbReference>
<dbReference type="Gene3D" id="3.30.420.10">
    <property type="entry name" value="Ribonuclease H-like superfamily/Ribonuclease H"/>
    <property type="match status" value="1"/>
</dbReference>
<keyword evidence="3" id="KW-0548">Nucleotidyltransferase</keyword>
<dbReference type="PANTHER" id="PTHR45835">
    <property type="entry name" value="YALI0A06105P"/>
    <property type="match status" value="1"/>
</dbReference>
<organism evidence="3 4">
    <name type="scientific">Tanacetum coccineum</name>
    <dbReference type="NCBI Taxonomy" id="301880"/>
    <lineage>
        <taxon>Eukaryota</taxon>
        <taxon>Viridiplantae</taxon>
        <taxon>Streptophyta</taxon>
        <taxon>Embryophyta</taxon>
        <taxon>Tracheophyta</taxon>
        <taxon>Spermatophyta</taxon>
        <taxon>Magnoliopsida</taxon>
        <taxon>eudicotyledons</taxon>
        <taxon>Gunneridae</taxon>
        <taxon>Pentapetalae</taxon>
        <taxon>asterids</taxon>
        <taxon>campanulids</taxon>
        <taxon>Asterales</taxon>
        <taxon>Asteraceae</taxon>
        <taxon>Asteroideae</taxon>
        <taxon>Anthemideae</taxon>
        <taxon>Anthemidinae</taxon>
        <taxon>Tanacetum</taxon>
    </lineage>
</organism>
<feature type="domain" description="Integrase catalytic" evidence="2">
    <location>
        <begin position="31"/>
        <end position="204"/>
    </location>
</feature>
<name>A0ABQ4XEB0_9ASTR</name>
<sequence>MKKDIAEYVSKCLTCLKVKAEYQRPSSLLQQPEIPLWKWEGITIDFVTKLPRTSSGHDIIWVIVDRLTKSAYFLPIREDYKMERLARLYLNEIVARLGVPILIISDCDSHFTSSVRCAPFEALYGRKCRSPIMWAEVGEGNGYSLKDKNKAKTDKTEHENGKSVKSQNQSQSQKVKVKAKDVCIDQPAPKLMGWVPIPPWQSNDFSLAMGHHKKSRVVNQELGEQEGLKGSD</sequence>
<dbReference type="InterPro" id="IPR001584">
    <property type="entry name" value="Integrase_cat-core"/>
</dbReference>
<evidence type="ECO:0000256" key="1">
    <source>
        <dbReference type="SAM" id="MobiDB-lite"/>
    </source>
</evidence>
<comment type="caution">
    <text evidence="3">The sequence shown here is derived from an EMBL/GenBank/DDBJ whole genome shotgun (WGS) entry which is preliminary data.</text>
</comment>
<feature type="region of interest" description="Disordered" evidence="1">
    <location>
        <begin position="205"/>
        <end position="232"/>
    </location>
</feature>
<proteinExistence type="predicted"/>
<reference evidence="3" key="2">
    <citation type="submission" date="2022-01" db="EMBL/GenBank/DDBJ databases">
        <authorList>
            <person name="Yamashiro T."/>
            <person name="Shiraishi A."/>
            <person name="Satake H."/>
            <person name="Nakayama K."/>
        </authorList>
    </citation>
    <scope>NUCLEOTIDE SEQUENCE</scope>
</reference>
<dbReference type="InterPro" id="IPR036397">
    <property type="entry name" value="RNaseH_sf"/>
</dbReference>
<dbReference type="SUPFAM" id="SSF53098">
    <property type="entry name" value="Ribonuclease H-like"/>
    <property type="match status" value="1"/>
</dbReference>
<dbReference type="PROSITE" id="PS50994">
    <property type="entry name" value="INTEGRASE"/>
    <property type="match status" value="1"/>
</dbReference>
<accession>A0ABQ4XEB0</accession>
<dbReference type="PANTHER" id="PTHR45835:SF101">
    <property type="entry name" value="NUCLEOTIDYLTRANSFERASE, RIBONUCLEASE H"/>
    <property type="match status" value="1"/>
</dbReference>
<protein>
    <submittedName>
        <fullName evidence="3">Reverse transcriptase domain-containing protein</fullName>
    </submittedName>
</protein>
<keyword evidence="3" id="KW-0808">Transferase</keyword>
<evidence type="ECO:0000313" key="3">
    <source>
        <dbReference type="EMBL" id="GJS63288.1"/>
    </source>
</evidence>
<dbReference type="GO" id="GO:0003964">
    <property type="term" value="F:RNA-directed DNA polymerase activity"/>
    <property type="evidence" value="ECO:0007669"/>
    <property type="project" value="UniProtKB-KW"/>
</dbReference>
<evidence type="ECO:0000313" key="4">
    <source>
        <dbReference type="Proteomes" id="UP001151760"/>
    </source>
</evidence>
<dbReference type="EMBL" id="BQNB010009419">
    <property type="protein sequence ID" value="GJS63288.1"/>
    <property type="molecule type" value="Genomic_DNA"/>
</dbReference>
<gene>
    <name evidence="3" type="ORF">Tco_0677852</name>
</gene>
<keyword evidence="3" id="KW-0695">RNA-directed DNA polymerase</keyword>
<reference evidence="3" key="1">
    <citation type="journal article" date="2022" name="Int. J. Mol. Sci.">
        <title>Draft Genome of Tanacetum Coccineum: Genomic Comparison of Closely Related Tanacetum-Family Plants.</title>
        <authorList>
            <person name="Yamashiro T."/>
            <person name="Shiraishi A."/>
            <person name="Nakayama K."/>
            <person name="Satake H."/>
        </authorList>
    </citation>
    <scope>NUCLEOTIDE SEQUENCE</scope>
</reference>
<feature type="region of interest" description="Disordered" evidence="1">
    <location>
        <begin position="145"/>
        <end position="177"/>
    </location>
</feature>
<dbReference type="InterPro" id="IPR012337">
    <property type="entry name" value="RNaseH-like_sf"/>
</dbReference>
<feature type="compositionally biased region" description="Low complexity" evidence="1">
    <location>
        <begin position="163"/>
        <end position="174"/>
    </location>
</feature>